<feature type="non-terminal residue" evidence="2">
    <location>
        <position position="1"/>
    </location>
</feature>
<dbReference type="EMBL" id="CAAALY010116058">
    <property type="protein sequence ID" value="VEL30834.1"/>
    <property type="molecule type" value="Genomic_DNA"/>
</dbReference>
<evidence type="ECO:0000256" key="1">
    <source>
        <dbReference type="SAM" id="MobiDB-lite"/>
    </source>
</evidence>
<organism evidence="2 3">
    <name type="scientific">Protopolystoma xenopodis</name>
    <dbReference type="NCBI Taxonomy" id="117903"/>
    <lineage>
        <taxon>Eukaryota</taxon>
        <taxon>Metazoa</taxon>
        <taxon>Spiralia</taxon>
        <taxon>Lophotrochozoa</taxon>
        <taxon>Platyhelminthes</taxon>
        <taxon>Monogenea</taxon>
        <taxon>Polyopisthocotylea</taxon>
        <taxon>Polystomatidea</taxon>
        <taxon>Polystomatidae</taxon>
        <taxon>Protopolystoma</taxon>
    </lineage>
</organism>
<name>A0A3S5ASC3_9PLAT</name>
<feature type="region of interest" description="Disordered" evidence="1">
    <location>
        <begin position="88"/>
        <end position="133"/>
    </location>
</feature>
<evidence type="ECO:0000313" key="3">
    <source>
        <dbReference type="Proteomes" id="UP000784294"/>
    </source>
</evidence>
<feature type="region of interest" description="Disordered" evidence="1">
    <location>
        <begin position="1"/>
        <end position="20"/>
    </location>
</feature>
<accession>A0A3S5ASC3</accession>
<dbReference type="AlphaFoldDB" id="A0A3S5ASC3"/>
<sequence>GLSYSRPLGHSHPDEANGFVEDAGGHLGVVSGGSLLSQVNRLHASGYSAGPLDGFQAIPTTADASAIAIDDQEGGYPLEGTGSLLSQQTGSWASYSGKPSHERPGLWESDSRQTPRRSGPHNDPSMNGLYSYG</sequence>
<feature type="compositionally biased region" description="Basic and acidic residues" evidence="1">
    <location>
        <begin position="99"/>
        <end position="113"/>
    </location>
</feature>
<reference evidence="2" key="1">
    <citation type="submission" date="2018-11" db="EMBL/GenBank/DDBJ databases">
        <authorList>
            <consortium name="Pathogen Informatics"/>
        </authorList>
    </citation>
    <scope>NUCLEOTIDE SEQUENCE</scope>
</reference>
<evidence type="ECO:0000313" key="2">
    <source>
        <dbReference type="EMBL" id="VEL30834.1"/>
    </source>
</evidence>
<comment type="caution">
    <text evidence="2">The sequence shown here is derived from an EMBL/GenBank/DDBJ whole genome shotgun (WGS) entry which is preliminary data.</text>
</comment>
<dbReference type="Proteomes" id="UP000784294">
    <property type="component" value="Unassembled WGS sequence"/>
</dbReference>
<gene>
    <name evidence="2" type="ORF">PXEA_LOCUS24274</name>
</gene>
<keyword evidence="3" id="KW-1185">Reference proteome</keyword>
<protein>
    <submittedName>
        <fullName evidence="2">Uncharacterized protein</fullName>
    </submittedName>
</protein>
<proteinExistence type="predicted"/>